<evidence type="ECO:0000256" key="7">
    <source>
        <dbReference type="ARBA" id="ARBA00022737"/>
    </source>
</evidence>
<comment type="caution">
    <text evidence="17">Lacks conserved residue(s) required for the propagation of feature annotation.</text>
</comment>
<feature type="transmembrane region" description="Helical" evidence="17">
    <location>
        <begin position="170"/>
        <end position="196"/>
    </location>
</feature>
<evidence type="ECO:0000256" key="2">
    <source>
        <dbReference type="ARBA" id="ARBA00022448"/>
    </source>
</evidence>
<feature type="transmembrane region" description="Helical" evidence="17">
    <location>
        <begin position="925"/>
        <end position="949"/>
    </location>
</feature>
<feature type="transmembrane region" description="Helical" evidence="17">
    <location>
        <begin position="1232"/>
        <end position="1256"/>
    </location>
</feature>
<dbReference type="Pfam" id="PF00520">
    <property type="entry name" value="Ion_trans"/>
    <property type="match status" value="3"/>
</dbReference>
<protein>
    <recommendedName>
        <fullName evidence="17">Sodium channel protein</fullName>
    </recommendedName>
</protein>
<feature type="region of interest" description="Disordered" evidence="18">
    <location>
        <begin position="547"/>
        <end position="626"/>
    </location>
</feature>
<dbReference type="PANTHER" id="PTHR10037:SF62">
    <property type="entry name" value="SODIUM CHANNEL PROTEIN 60E"/>
    <property type="match status" value="1"/>
</dbReference>
<evidence type="ECO:0000256" key="3">
    <source>
        <dbReference type="ARBA" id="ARBA00022461"/>
    </source>
</evidence>
<evidence type="ECO:0000256" key="17">
    <source>
        <dbReference type="RuleBase" id="RU361132"/>
    </source>
</evidence>
<feature type="transmembrane region" description="Helical" evidence="17">
    <location>
        <begin position="1034"/>
        <end position="1058"/>
    </location>
</feature>
<name>A0A7R9JWB1_TIMGE</name>
<keyword evidence="14" id="KW-0325">Glycoprotein</keyword>
<dbReference type="GO" id="GO:0005248">
    <property type="term" value="F:voltage-gated sodium channel activity"/>
    <property type="evidence" value="ECO:0007669"/>
    <property type="project" value="InterPro"/>
</dbReference>
<dbReference type="PRINTS" id="PR00170">
    <property type="entry name" value="NACHANNEL"/>
</dbReference>
<feature type="region of interest" description="Disordered" evidence="18">
    <location>
        <begin position="1498"/>
        <end position="1703"/>
    </location>
</feature>
<keyword evidence="7" id="KW-0677">Repeat</keyword>
<keyword evidence="13" id="KW-1015">Disulfide bond</keyword>
<dbReference type="GO" id="GO:0019228">
    <property type="term" value="P:neuronal action potential"/>
    <property type="evidence" value="ECO:0007669"/>
    <property type="project" value="TreeGrafter"/>
</dbReference>
<dbReference type="InterPro" id="IPR043203">
    <property type="entry name" value="VGCC_Ca_Na"/>
</dbReference>
<evidence type="ECO:0000256" key="6">
    <source>
        <dbReference type="ARBA" id="ARBA00022692"/>
    </source>
</evidence>
<proteinExistence type="inferred from homology"/>
<evidence type="ECO:0000256" key="18">
    <source>
        <dbReference type="SAM" id="MobiDB-lite"/>
    </source>
</evidence>
<dbReference type="CDD" id="cd13433">
    <property type="entry name" value="Na_channel_gate"/>
    <property type="match status" value="1"/>
</dbReference>
<keyword evidence="4" id="KW-1003">Cell membrane</keyword>
<dbReference type="InterPro" id="IPR044564">
    <property type="entry name" value="Na_chnl_inactivation_gate"/>
</dbReference>
<feature type="transmembrane region" description="Helical" evidence="17">
    <location>
        <begin position="843"/>
        <end position="863"/>
    </location>
</feature>
<feature type="domain" description="Ion transport" evidence="19">
    <location>
        <begin position="1009"/>
        <end position="1268"/>
    </location>
</feature>
<dbReference type="Gene3D" id="1.10.238.10">
    <property type="entry name" value="EF-hand"/>
    <property type="match status" value="1"/>
</dbReference>
<keyword evidence="11 17" id="KW-0406">Ion transport</keyword>
<keyword evidence="5" id="KW-0691">RNA editing</keyword>
<feature type="transmembrane region" description="Helical" evidence="17">
    <location>
        <begin position="1135"/>
        <end position="1163"/>
    </location>
</feature>
<comment type="function">
    <text evidence="17">Mediates the voltage-dependent sodium ion permeability of excitable membranes. Assuming opened or closed conformations in response to the voltage difference across the membrane, the protein forms a sodium-selective channel through which Na(+) ions may pass in accordance with their electrochemical gradient.</text>
</comment>
<dbReference type="FunFam" id="1.10.238.10:FF:000150">
    <property type="entry name" value="Sodium channel protein"/>
    <property type="match status" value="1"/>
</dbReference>
<feature type="transmembrane region" description="Helical" evidence="17">
    <location>
        <begin position="119"/>
        <end position="137"/>
    </location>
</feature>
<dbReference type="FunFam" id="1.20.120.350:FF:000039">
    <property type="entry name" value="Sodium channel protein"/>
    <property type="match status" value="1"/>
</dbReference>
<evidence type="ECO:0000256" key="14">
    <source>
        <dbReference type="ARBA" id="ARBA00023180"/>
    </source>
</evidence>
<reference evidence="21" key="1">
    <citation type="submission" date="2020-11" db="EMBL/GenBank/DDBJ databases">
        <authorList>
            <person name="Tran Van P."/>
        </authorList>
    </citation>
    <scope>NUCLEOTIDE SEQUENCE</scope>
</reference>
<sequence length="1722" mass="195156">MRTDLRWLVLSFDWFSRAEDLKQRGRDDLPDRNCDKCTQCCVDYEGWLRFQSGLYKVVRDPLFDLLITLCIVLNTMFLAMEHHGMSESVRQALDIGNKVFTSIFSFECFLKLMALSKEYFACGWNIFDLIIVSASLLDLSFELVDGLSVLRGLRLLRVLKLAQSWTTMKVLLSIIISTIGALGNLTFVLVIVIYIFAVIGMQLFSKDYTVEIFAPDPVPRWNFNDFFHSFMMIFRILCGEWIEPLWDCMRAEAVEPDAEDEETAEYKALLRHHARVVARLWRCLWGGTSPAKPTRPHPLFQRCPFPPNPRGSQESAALLALSLNELPSVGYTHHKEAKSKPPAHSRRIITYLGSLFEYRRWHTRYQLPYRIARFPRPVEVGEESKLARSFERLRSIVNKKRRNRERNQNEKNMRLEEMVREVMGTSERKSCGVYTSTTSPREVILRMEGGTVEHLPHPPPSSGAPGINARLRNDDGDFQRRRPPPTARVPTPRPEERRPYSQSVQESLDRHAKEEADKRYSLVLPRGAVDGRLGAEDGHPVLVRQKAVTLQDEEEGGRTGVSPQPRRVPWKQDGDSNLPMIAQQSSSKDESNAEESIELEVLDKGPGETDTMLQNPPAAETVAGSPKHPWHALVSYVDELTVGGRRDSQGRYVDGMGSFPGFGCNKPVKVPQECFPQHCFQRPRYPPNSFSSLKLFKSYMRNSTKEDRLNEVHVHNTQRSVTDPCGKMPDLSIFGPDMDQFSPDIIFPHGCTCCDRCLETKCGRKWMVIRTSVLSVVDTPMFEWFILVLIFASSITLCFEDIYLDDNPFLKNILYWTNLTFCVVFSVEMLLKWLALGFWKYFTSFWTILDFIIVFVSVFSLLIEENENLKVLRSLRTLRALRPLRAISRWQGMRATFEGWMEVMADAVDARGVDLQPQREANLYAYIYFVIFIVCGSFFTLNLFIGVIIDNFNMLKKKYEGGVLEMFLTESQKHYYTAMKKLGRKKPQKVIKRPINQFLAMFYDLSNSRRFEIAIFVLIFLNMLTMGIEHFNQAHAIFFILEVSNAFFTTVFGLEALVKIIGLRHHYFTVPWNMFDFLLVMASILGILMEDIMIDFPVSPTLLRVVRVFRIGRILRLIKASVSLEGIAAKGIRKLLFALVVSLPALFNIGALLALITFIYAIIGMSVFGHVRQQGALDDMVNFETFGRSMQLLFRLMTSAGWNDVLESLMVQPPNCDPHYNNNLNGNCGSPLLAITYFTSFIIISYMIVINMYIAIILENFNQAHQEEEIGIVEDDLEMFYIRWSKFDPHATQFIRFTQLSDFIASLDPPLGIPKPNIVALVSFNLPIARGNKIHCLDILHALVKYVLGHVEESEDFKKLQDQMDIKFKKQFPTRKELEIVSSTRIWKRQDKAARLIQSSFREYLRLKREREREPLDLEDEMTQTSSPGGWQSRLSAFLHVHRGSRASSRKSSRASDASDMSELGGPWLNLPLLFLSAAQATGASADEAKEAGGNGKVCIMVSEPSPETGGMSGGDRQSEEPRTSRSGSGGGDSYTSRDVSILVTHPSPDTATPFVEVPTTGLSPHSTSSGSVVEPTPCEDRAKSPSPAPSTPIDLHPLGLRPGGASLSLLPVLTSEPPTRKPSSESESGLMDKHPVRFRPGTGLSLCPGSEIPTDTSPPPPPVPQRKFKKSVVTPPPPRRMSKRPFQVPLPPPRLRRTQDSTLVHVLVHRESEESGDDKGS</sequence>
<feature type="transmembrane region" description="Helical" evidence="17">
    <location>
        <begin position="813"/>
        <end position="831"/>
    </location>
</feature>
<feature type="transmembrane region" description="Helical" evidence="17">
    <location>
        <begin position="1070"/>
        <end position="1089"/>
    </location>
</feature>
<evidence type="ECO:0000256" key="10">
    <source>
        <dbReference type="ARBA" id="ARBA00023053"/>
    </source>
</evidence>
<evidence type="ECO:0000256" key="9">
    <source>
        <dbReference type="ARBA" id="ARBA00022989"/>
    </source>
</evidence>
<keyword evidence="12 17" id="KW-0472">Membrane</keyword>
<feature type="transmembrane region" description="Helical" evidence="17">
    <location>
        <begin position="1011"/>
        <end position="1028"/>
    </location>
</feature>
<accession>A0A7R9JWB1</accession>
<feature type="region of interest" description="Disordered" evidence="18">
    <location>
        <begin position="451"/>
        <end position="515"/>
    </location>
</feature>
<keyword evidence="3 17" id="KW-0894">Sodium channel</keyword>
<feature type="compositionally biased region" description="Basic and acidic residues" evidence="18">
    <location>
        <begin position="471"/>
        <end position="480"/>
    </location>
</feature>
<evidence type="ECO:0000256" key="15">
    <source>
        <dbReference type="ARBA" id="ARBA00023201"/>
    </source>
</evidence>
<evidence type="ECO:0000256" key="12">
    <source>
        <dbReference type="ARBA" id="ARBA00023136"/>
    </source>
</evidence>
<dbReference type="GO" id="GO:0086010">
    <property type="term" value="P:membrane depolarization during action potential"/>
    <property type="evidence" value="ECO:0007669"/>
    <property type="project" value="TreeGrafter"/>
</dbReference>
<evidence type="ECO:0000256" key="11">
    <source>
        <dbReference type="ARBA" id="ARBA00023065"/>
    </source>
</evidence>
<feature type="compositionally biased region" description="Polar residues" evidence="18">
    <location>
        <begin position="1561"/>
        <end position="1572"/>
    </location>
</feature>
<feature type="domain" description="Voltage-dependent L-type calcium channel IQ-associated" evidence="20">
    <location>
        <begin position="1280"/>
        <end position="1315"/>
    </location>
</feature>
<comment type="similarity">
    <text evidence="17">Belongs to the sodium channel (TC 1.A.1.10) family.</text>
</comment>
<keyword evidence="10 17" id="KW-0915">Sodium</keyword>
<comment type="subcellular location">
    <subcellularLocation>
        <location evidence="1 17">Cell membrane</location>
        <topology evidence="1 17">Multi-pass membrane protein</topology>
    </subcellularLocation>
</comment>
<dbReference type="SUPFAM" id="SSF81324">
    <property type="entry name" value="Voltage-gated potassium channels"/>
    <property type="match status" value="3"/>
</dbReference>
<keyword evidence="16 17" id="KW-0407">Ion channel</keyword>
<dbReference type="InterPro" id="IPR031649">
    <property type="entry name" value="GPHH_dom"/>
</dbReference>
<feature type="domain" description="Ion transport" evidence="19">
    <location>
        <begin position="61"/>
        <end position="252"/>
    </location>
</feature>
<dbReference type="PANTHER" id="PTHR10037">
    <property type="entry name" value="VOLTAGE-GATED CATION CHANNEL CALCIUM AND SODIUM"/>
    <property type="match status" value="1"/>
</dbReference>
<gene>
    <name evidence="21" type="ORF">TGEB3V08_LOCUS4556</name>
</gene>
<dbReference type="InterPro" id="IPR027359">
    <property type="entry name" value="Volt_channel_dom_sf"/>
</dbReference>
<dbReference type="InterPro" id="IPR001696">
    <property type="entry name" value="Na_channel_asu"/>
</dbReference>
<evidence type="ECO:0000256" key="16">
    <source>
        <dbReference type="ARBA" id="ARBA00023303"/>
    </source>
</evidence>
<evidence type="ECO:0000256" key="13">
    <source>
        <dbReference type="ARBA" id="ARBA00023157"/>
    </source>
</evidence>
<evidence type="ECO:0000256" key="1">
    <source>
        <dbReference type="ARBA" id="ARBA00004651"/>
    </source>
</evidence>
<keyword evidence="15 17" id="KW-0739">Sodium transport</keyword>
<evidence type="ECO:0000256" key="8">
    <source>
        <dbReference type="ARBA" id="ARBA00022882"/>
    </source>
</evidence>
<dbReference type="GO" id="GO:0001518">
    <property type="term" value="C:voltage-gated sodium channel complex"/>
    <property type="evidence" value="ECO:0007669"/>
    <property type="project" value="UniProtKB-UniRule"/>
</dbReference>
<keyword evidence="8 17" id="KW-0851">Voltage-gated channel</keyword>
<dbReference type="FunFam" id="1.20.120.350:FF:000053">
    <property type="entry name" value="Sodium channel protein"/>
    <property type="match status" value="1"/>
</dbReference>
<keyword evidence="6 17" id="KW-0812">Transmembrane</keyword>
<dbReference type="Gene3D" id="1.20.120.350">
    <property type="entry name" value="Voltage-gated potassium channels. Chain C"/>
    <property type="match status" value="3"/>
</dbReference>
<dbReference type="InterPro" id="IPR005821">
    <property type="entry name" value="Ion_trans_dom"/>
</dbReference>
<organism evidence="21">
    <name type="scientific">Timema genevievae</name>
    <name type="common">Walking stick</name>
    <dbReference type="NCBI Taxonomy" id="629358"/>
    <lineage>
        <taxon>Eukaryota</taxon>
        <taxon>Metazoa</taxon>
        <taxon>Ecdysozoa</taxon>
        <taxon>Arthropoda</taxon>
        <taxon>Hexapoda</taxon>
        <taxon>Insecta</taxon>
        <taxon>Pterygota</taxon>
        <taxon>Neoptera</taxon>
        <taxon>Polyneoptera</taxon>
        <taxon>Phasmatodea</taxon>
        <taxon>Timematodea</taxon>
        <taxon>Timematoidea</taxon>
        <taxon>Timematidae</taxon>
        <taxon>Timema</taxon>
    </lineage>
</organism>
<dbReference type="FunFam" id="1.10.287.70:FF:000047">
    <property type="entry name" value="Sodium channel protein"/>
    <property type="match status" value="1"/>
</dbReference>
<dbReference type="FunFam" id="1.10.287.70:FF:000156">
    <property type="entry name" value="Voltage-gated sodium channel Nav2.1"/>
    <property type="match status" value="1"/>
</dbReference>
<keyword evidence="9 17" id="KW-1133">Transmembrane helix</keyword>
<keyword evidence="2 17" id="KW-0813">Transport</keyword>
<evidence type="ECO:0000259" key="19">
    <source>
        <dbReference type="Pfam" id="PF00520"/>
    </source>
</evidence>
<evidence type="ECO:0000313" key="21">
    <source>
        <dbReference type="EMBL" id="CAD7591348.1"/>
    </source>
</evidence>
<feature type="compositionally biased region" description="Basic and acidic residues" evidence="18">
    <location>
        <begin position="1619"/>
        <end position="1636"/>
    </location>
</feature>
<evidence type="ECO:0000256" key="5">
    <source>
        <dbReference type="ARBA" id="ARBA00022495"/>
    </source>
</evidence>
<dbReference type="Pfam" id="PF16905">
    <property type="entry name" value="GPHH"/>
    <property type="match status" value="1"/>
</dbReference>
<evidence type="ECO:0000259" key="20">
    <source>
        <dbReference type="Pfam" id="PF16905"/>
    </source>
</evidence>
<dbReference type="FunFam" id="1.20.120.350:FF:000019">
    <property type="entry name" value="Sodium channel protein"/>
    <property type="match status" value="1"/>
</dbReference>
<feature type="domain" description="Ion transport" evidence="19">
    <location>
        <begin position="780"/>
        <end position="895"/>
    </location>
</feature>
<dbReference type="GO" id="GO:0022843">
    <property type="term" value="F:voltage-gated monoatomic cation channel activity"/>
    <property type="evidence" value="ECO:0007669"/>
    <property type="project" value="UniProtKB-ARBA"/>
</dbReference>
<feature type="transmembrane region" description="Helical" evidence="17">
    <location>
        <begin position="773"/>
        <end position="793"/>
    </location>
</feature>
<evidence type="ECO:0000256" key="4">
    <source>
        <dbReference type="ARBA" id="ARBA00022475"/>
    </source>
</evidence>
<dbReference type="Gene3D" id="1.10.287.70">
    <property type="match status" value="3"/>
</dbReference>
<dbReference type="EMBL" id="OE840587">
    <property type="protein sequence ID" value="CAD7591348.1"/>
    <property type="molecule type" value="Genomic_DNA"/>
</dbReference>